<dbReference type="SUPFAM" id="SSF49899">
    <property type="entry name" value="Concanavalin A-like lectins/glucanases"/>
    <property type="match status" value="1"/>
</dbReference>
<dbReference type="Pfam" id="PF00629">
    <property type="entry name" value="MAM"/>
    <property type="match status" value="1"/>
</dbReference>
<dbReference type="PROSITE" id="PS50060">
    <property type="entry name" value="MAM_2"/>
    <property type="match status" value="1"/>
</dbReference>
<feature type="domain" description="MAM" evidence="1">
    <location>
        <begin position="29"/>
        <end position="198"/>
    </location>
</feature>
<proteinExistence type="predicted"/>
<dbReference type="NCBIfam" id="TIGR04183">
    <property type="entry name" value="Por_Secre_tail"/>
    <property type="match status" value="1"/>
</dbReference>
<dbReference type="InterPro" id="IPR013320">
    <property type="entry name" value="ConA-like_dom_sf"/>
</dbReference>
<sequence length="1047" mass="113838">MKDFIGIILFTLALLFFGICNAQVSNFPWTHDFENATGLNEVSSDDGDWALWSGATYSPNTGPQGDHTTGTGMYYYTEASVSGIGYPYKTFITYTPVFDISQLPGKIVSFWYHMYGNGMGDLEISIEDYSFPSTGQTILGTISGDQGDEWHLAYFTIPAGVLDSFVVVFKGTTGNWWDSDICIDDIYVGDPYVVGCMDASALNYNASAVVDDGSCLYPPCAGFVNSNAYQMCWGNQAAIQFEWEGDTTYSQCDVTTLHIGDANGWSVFFPGYWPATVGWSGFAVAVGNGQMPPNWSVEHYCVLEYVDGTFSDTIFFTPSPCITGCMDSTQTAYNPWATIDDGSCSGTTCDPTTEYQITINITLDNWPSETGWELVTNAGPNVQTPSGTYTYNDIGVTYTYTHCVSSTAGFEFILTDTYGDGMMGMTPPEAGEIVIYDCNGDTITYLSGGTWVDGTSTPVGVNFGTVAYSTPLSGVACATPPVIPGCLDPSYQEYNPLANVDDGSCANSHIFGCTDSVAFNYDPAASQMDLIPVCNYTLKIEDDAADGWGNSYIGVVQGNNTWTYTMGPGNYVQNYPINLETDKPVMVYYFEIPNAQNPDPLQTTFQTMQNSFTLTNANGVVLLEEGTNPFANNGQEALQGFGPPFWTTYSALPYCGDYCIPKVFGCMDSTALNYNPNANTPDTCIAVIYGCTNNLAVNFDPVANTDDGSCIPFVFGCMDSIAWNFNSFANVDDGSCIYFGCTDSTALNYDSTANTDNGTCIYPTIGCTDPSMFNYNPAANVDDGSCIPFNYGCTDPTAFNYDSIANTENGSCIPVIFGCIDSTQFNYDPLANTDNGSCIAYLHGCTDPLALNYNASANTLDNSCCYLGGCTDSTALNFDPDVCFNDGSCITIIEGCTDVDAYNYDPTANVSDLNACLYSAGCITGDSIPYWLNDQCYAWVIVVDPYCCETEWDEICQATYNYCYDGWTGNLPPARLNSDQIIVYPNPTTDKIYVNKNVDLKMFNSLGDIIASGYNINVLDVSKINPGMYMIHIIYNNKTFIKNIIKK</sequence>
<dbReference type="SMART" id="SM00137">
    <property type="entry name" value="MAM"/>
    <property type="match status" value="1"/>
</dbReference>
<organism evidence="2">
    <name type="scientific">uncultured virus</name>
    <dbReference type="NCBI Taxonomy" id="340016"/>
    <lineage>
        <taxon>Viruses</taxon>
        <taxon>environmental samples</taxon>
    </lineage>
</organism>
<accession>A0A218ML01</accession>
<dbReference type="Pfam" id="PF18962">
    <property type="entry name" value="Por_Secre_tail"/>
    <property type="match status" value="1"/>
</dbReference>
<dbReference type="CDD" id="cd06263">
    <property type="entry name" value="MAM"/>
    <property type="match status" value="1"/>
</dbReference>
<dbReference type="GO" id="GO:0016020">
    <property type="term" value="C:membrane"/>
    <property type="evidence" value="ECO:0007669"/>
    <property type="project" value="InterPro"/>
</dbReference>
<evidence type="ECO:0000313" key="2">
    <source>
        <dbReference type="EMBL" id="ASE99959.1"/>
    </source>
</evidence>
<name>A0A218ML01_9VIRU</name>
<dbReference type="InterPro" id="IPR026444">
    <property type="entry name" value="Secre_tail"/>
</dbReference>
<reference evidence="2" key="2">
    <citation type="journal article" date="2017" name="Nat. Commun.">
        <title>Single-virus genomics reveals hidden cosmopolitan and abundant viruses.</title>
        <authorList>
            <person name="Martinez-Hernandez F."/>
            <person name="Fornas O."/>
            <person name="Lluesma Gomez M."/>
            <person name="Bolduc B."/>
            <person name="de la Cruz Pena M.J."/>
            <person name="Martinez J.M."/>
            <person name="Anton J."/>
            <person name="Gasol J.M."/>
            <person name="Rosselli R."/>
            <person name="Rodriguez-Valera F."/>
            <person name="Sullivan M.B."/>
            <person name="Acinas S.G."/>
            <person name="Martinez-Garcia M."/>
        </authorList>
    </citation>
    <scope>NUCLEOTIDE SEQUENCE</scope>
</reference>
<dbReference type="PANTHER" id="PTHR23282:SF101">
    <property type="entry name" value="MAM DOMAIN-CONTAINING PROTEIN"/>
    <property type="match status" value="1"/>
</dbReference>
<dbReference type="PANTHER" id="PTHR23282">
    <property type="entry name" value="APICAL ENDOSOMAL GLYCOPROTEIN PRECURSOR"/>
    <property type="match status" value="1"/>
</dbReference>
<protein>
    <submittedName>
        <fullName evidence="2">Putative peptidase</fullName>
    </submittedName>
</protein>
<evidence type="ECO:0000259" key="1">
    <source>
        <dbReference type="PROSITE" id="PS50060"/>
    </source>
</evidence>
<dbReference type="InterPro" id="IPR000998">
    <property type="entry name" value="MAM_dom"/>
</dbReference>
<reference evidence="2" key="1">
    <citation type="submission" date="2016-10" db="EMBL/GenBank/DDBJ databases">
        <authorList>
            <person name="Varghese N."/>
        </authorList>
    </citation>
    <scope>NUCLEOTIDE SEQUENCE</scope>
</reference>
<dbReference type="Gene3D" id="2.60.120.200">
    <property type="match status" value="1"/>
</dbReference>
<dbReference type="InterPro" id="IPR051560">
    <property type="entry name" value="MAM_domain-containing"/>
</dbReference>
<dbReference type="EMBL" id="KY052808">
    <property type="protein sequence ID" value="ASE99959.1"/>
    <property type="molecule type" value="Genomic_DNA"/>
</dbReference>